<evidence type="ECO:0000313" key="2">
    <source>
        <dbReference type="Proteomes" id="UP000077349"/>
    </source>
</evidence>
<organism evidence="1 2">
    <name type="scientific">Acetobacter malorum</name>
    <dbReference type="NCBI Taxonomy" id="178901"/>
    <lineage>
        <taxon>Bacteria</taxon>
        <taxon>Pseudomonadati</taxon>
        <taxon>Pseudomonadota</taxon>
        <taxon>Alphaproteobacteria</taxon>
        <taxon>Acetobacterales</taxon>
        <taxon>Acetobacteraceae</taxon>
        <taxon>Acetobacter</taxon>
    </lineage>
</organism>
<name>A0A177FX19_9PROT</name>
<dbReference type="Proteomes" id="UP000077349">
    <property type="component" value="Unassembled WGS sequence"/>
</dbReference>
<proteinExistence type="predicted"/>
<sequence>MEKNDSIFIEKLKKELKETNDKINKLYSERNFLNGLIERELSSTRNESKYIRKNSKVKITIQSKIVKTLSEERYEKKVNSLYEECSKNSNISKSSFRNYISDLEKRDIIIRGSKSGYWKINPTNQKDTYDDY</sequence>
<reference evidence="1 2" key="1">
    <citation type="submission" date="2016-03" db="EMBL/GenBank/DDBJ databases">
        <title>Draft genome sequence of Acetobacter malorum CECT 7742, a strain isolated from strawberry vinegar.</title>
        <authorList>
            <person name="Sainz F."/>
            <person name="Mas A."/>
            <person name="Torija M.J."/>
        </authorList>
    </citation>
    <scope>NUCLEOTIDE SEQUENCE [LARGE SCALE GENOMIC DNA]</scope>
    <source>
        <strain evidence="1 2">CECT 7742</strain>
    </source>
</reference>
<evidence type="ECO:0000313" key="1">
    <source>
        <dbReference type="EMBL" id="OAG71494.1"/>
    </source>
</evidence>
<dbReference type="AlphaFoldDB" id="A0A177FX19"/>
<dbReference type="EMBL" id="LVHD01000322">
    <property type="protein sequence ID" value="OAG71494.1"/>
    <property type="molecule type" value="Genomic_DNA"/>
</dbReference>
<accession>A0A177FX19</accession>
<comment type="caution">
    <text evidence="1">The sequence shown here is derived from an EMBL/GenBank/DDBJ whole genome shotgun (WGS) entry which is preliminary data.</text>
</comment>
<dbReference type="PATRIC" id="fig|178901.16.peg.4516"/>
<protein>
    <submittedName>
        <fullName evidence="1">Uncharacterized protein</fullName>
    </submittedName>
</protein>
<gene>
    <name evidence="1" type="ORF">Amal_04117</name>
</gene>